<dbReference type="PANTHER" id="PTHR32268">
    <property type="entry name" value="HOMOSERINE O-ACETYLTRANSFERASE"/>
    <property type="match status" value="1"/>
</dbReference>
<dbReference type="PANTHER" id="PTHR32268:SF11">
    <property type="entry name" value="HOMOSERINE O-ACETYLTRANSFERASE"/>
    <property type="match status" value="1"/>
</dbReference>
<feature type="active site" evidence="3">
    <location>
        <position position="350"/>
    </location>
</feature>
<dbReference type="EMBL" id="JADGJD010000026">
    <property type="protein sequence ID" value="KAJ3056627.1"/>
    <property type="molecule type" value="Genomic_DNA"/>
</dbReference>
<evidence type="ECO:0000256" key="2">
    <source>
        <dbReference type="ARBA" id="ARBA00022679"/>
    </source>
</evidence>
<reference evidence="5" key="1">
    <citation type="submission" date="2020-05" db="EMBL/GenBank/DDBJ databases">
        <title>Phylogenomic resolution of chytrid fungi.</title>
        <authorList>
            <person name="Stajich J.E."/>
            <person name="Amses K."/>
            <person name="Simmons R."/>
            <person name="Seto K."/>
            <person name="Myers J."/>
            <person name="Bonds A."/>
            <person name="Quandt C.A."/>
            <person name="Barry K."/>
            <person name="Liu P."/>
            <person name="Grigoriev I."/>
            <person name="Longcore J.E."/>
            <person name="James T.Y."/>
        </authorList>
    </citation>
    <scope>NUCLEOTIDE SEQUENCE</scope>
    <source>
        <strain evidence="5">JEL0318</strain>
    </source>
</reference>
<accession>A0AAD5X9S7</accession>
<feature type="active site" evidence="3">
    <location>
        <position position="379"/>
    </location>
</feature>
<dbReference type="Proteomes" id="UP001212841">
    <property type="component" value="Unassembled WGS sequence"/>
</dbReference>
<dbReference type="Pfam" id="PF00561">
    <property type="entry name" value="Abhydrolase_1"/>
    <property type="match status" value="1"/>
</dbReference>
<sequence length="435" mass="48155">MTAGNTGSLDRGARFSSLIPDQRLARFDSYQLESGVVLRDVAIAYKTWGKLNAEGTNVLIICHALSGSADVEDWWGPLLGPGKAFDTTIFFVFCANVLGSPYGSSSPVTVNPETGRLYGPEFPVATIRDDVRLHKQVLDQLGVKQVQFAIGGSMGGMQVLEWSFYGPDWGETQRQAIYTDVNYNDGYYSDDKPPNNGLAAARMQALLTYRSRNSFQNRFGRNVMLPKIDSHTPANPQRTWSQEVLQHNEGHKLRLNEAKGIAAAAAAAPVDGTIPAATANGDANKRPSVYSAQSYLRYQGDKFVKRFDANCYIAITRKMDSHDISRGRGDYLEVLGSIPQPCLVIGIQTDGLFTIDEQQELAEYIPKAHLEEIESGEGHDGFLLEFDQVNRHITTFMRQNAPEIFINVRGEEPPAESFAITKNSVFGEAEDVMRW</sequence>
<dbReference type="InterPro" id="IPR008220">
    <property type="entry name" value="HAT_MetX-like"/>
</dbReference>
<comment type="similarity">
    <text evidence="1">Belongs to the AB hydrolase superfamily. MetX family.</text>
</comment>
<dbReference type="Gene3D" id="3.40.50.1820">
    <property type="entry name" value="alpha/beta hydrolase"/>
    <property type="match status" value="1"/>
</dbReference>
<evidence type="ECO:0000256" key="3">
    <source>
        <dbReference type="PIRSR" id="PIRSR000443-1"/>
    </source>
</evidence>
<feature type="domain" description="AB hydrolase-1" evidence="4">
    <location>
        <begin position="57"/>
        <end position="385"/>
    </location>
</feature>
<keyword evidence="2" id="KW-0808">Transferase</keyword>
<protein>
    <submittedName>
        <fullName evidence="5">Homoserine O- acetyltransferase</fullName>
    </submittedName>
</protein>
<evidence type="ECO:0000256" key="1">
    <source>
        <dbReference type="ARBA" id="ARBA00006886"/>
    </source>
</evidence>
<dbReference type="GO" id="GO:0009092">
    <property type="term" value="P:homoserine metabolic process"/>
    <property type="evidence" value="ECO:0007669"/>
    <property type="project" value="TreeGrafter"/>
</dbReference>
<dbReference type="InterPro" id="IPR029058">
    <property type="entry name" value="AB_hydrolase_fold"/>
</dbReference>
<evidence type="ECO:0000313" key="5">
    <source>
        <dbReference type="EMBL" id="KAJ3056627.1"/>
    </source>
</evidence>
<dbReference type="HAMAP" id="MF_00296">
    <property type="entry name" value="MetX_acyltransf"/>
    <property type="match status" value="1"/>
</dbReference>
<comment type="caution">
    <text evidence="5">The sequence shown here is derived from an EMBL/GenBank/DDBJ whole genome shotgun (WGS) entry which is preliminary data.</text>
</comment>
<dbReference type="GO" id="GO:0004414">
    <property type="term" value="F:homoserine O-acetyltransferase activity"/>
    <property type="evidence" value="ECO:0007669"/>
    <property type="project" value="TreeGrafter"/>
</dbReference>
<organism evidence="5 6">
    <name type="scientific">Rhizophlyctis rosea</name>
    <dbReference type="NCBI Taxonomy" id="64517"/>
    <lineage>
        <taxon>Eukaryota</taxon>
        <taxon>Fungi</taxon>
        <taxon>Fungi incertae sedis</taxon>
        <taxon>Chytridiomycota</taxon>
        <taxon>Chytridiomycota incertae sedis</taxon>
        <taxon>Chytridiomycetes</taxon>
        <taxon>Rhizophlyctidales</taxon>
        <taxon>Rhizophlyctidaceae</taxon>
        <taxon>Rhizophlyctis</taxon>
    </lineage>
</organism>
<name>A0AAD5X9S7_9FUNG</name>
<dbReference type="GO" id="GO:0009086">
    <property type="term" value="P:methionine biosynthetic process"/>
    <property type="evidence" value="ECO:0007669"/>
    <property type="project" value="TreeGrafter"/>
</dbReference>
<gene>
    <name evidence="5" type="primary">MET2</name>
    <name evidence="5" type="ORF">HK097_005551</name>
</gene>
<dbReference type="AlphaFoldDB" id="A0AAD5X9S7"/>
<proteinExistence type="inferred from homology"/>
<keyword evidence="6" id="KW-1185">Reference proteome</keyword>
<dbReference type="InterPro" id="IPR000073">
    <property type="entry name" value="AB_hydrolase_1"/>
</dbReference>
<feature type="active site" description="Nucleophile" evidence="3">
    <location>
        <position position="153"/>
    </location>
</feature>
<dbReference type="SUPFAM" id="SSF53474">
    <property type="entry name" value="alpha/beta-Hydrolases"/>
    <property type="match status" value="1"/>
</dbReference>
<evidence type="ECO:0000313" key="6">
    <source>
        <dbReference type="Proteomes" id="UP001212841"/>
    </source>
</evidence>
<evidence type="ECO:0000259" key="4">
    <source>
        <dbReference type="Pfam" id="PF00561"/>
    </source>
</evidence>
<dbReference type="PIRSF" id="PIRSF000443">
    <property type="entry name" value="Homoser_Ac_trans"/>
    <property type="match status" value="1"/>
</dbReference>